<dbReference type="EMBL" id="VRMG01000005">
    <property type="protein sequence ID" value="TXN31532.1"/>
    <property type="molecule type" value="Genomic_DNA"/>
</dbReference>
<evidence type="ECO:0000313" key="1">
    <source>
        <dbReference type="EMBL" id="TXN31532.1"/>
    </source>
</evidence>
<accession>A0A5C8UTC2</accession>
<protein>
    <submittedName>
        <fullName evidence="1">DUF3046 domain-containing protein</fullName>
    </submittedName>
</protein>
<comment type="caution">
    <text evidence="1">The sequence shown here is derived from an EMBL/GenBank/DDBJ whole genome shotgun (WGS) entry which is preliminary data.</text>
</comment>
<proteinExistence type="predicted"/>
<dbReference type="RefSeq" id="WP_147783119.1">
    <property type="nucleotide sequence ID" value="NZ_VRMG01000005.1"/>
</dbReference>
<reference evidence="1 2" key="1">
    <citation type="submission" date="2019-08" db="EMBL/GenBank/DDBJ databases">
        <title>Bacterial whole genome sequence for Glaciihabitans sp. CHu50b-6-2.</title>
        <authorList>
            <person name="Jin L."/>
        </authorList>
    </citation>
    <scope>NUCLEOTIDE SEQUENCE [LARGE SCALE GENOMIC DNA]</scope>
    <source>
        <strain evidence="1 2">CHu50b-6-2</strain>
    </source>
</reference>
<dbReference type="AlphaFoldDB" id="A0A5C8UTC2"/>
<keyword evidence="2" id="KW-1185">Reference proteome</keyword>
<sequence length="74" mass="8097">MRLSELWTAVGDEFGEAYGRTLVHDLSLDELGGLTAEQAIAKGLDARAIWLALCRAADVPENRWYGVGQRAPKP</sequence>
<gene>
    <name evidence="1" type="ORF">FVP33_08335</name>
</gene>
<name>A0A5C8UTC2_9MICO</name>
<dbReference type="Pfam" id="PF11248">
    <property type="entry name" value="DUF3046"/>
    <property type="match status" value="1"/>
</dbReference>
<organism evidence="1 2">
    <name type="scientific">Lacisediminihabitans profunda</name>
    <dbReference type="NCBI Taxonomy" id="2594790"/>
    <lineage>
        <taxon>Bacteria</taxon>
        <taxon>Bacillati</taxon>
        <taxon>Actinomycetota</taxon>
        <taxon>Actinomycetes</taxon>
        <taxon>Micrococcales</taxon>
        <taxon>Microbacteriaceae</taxon>
        <taxon>Lacisediminihabitans</taxon>
    </lineage>
</organism>
<dbReference type="Proteomes" id="UP000321379">
    <property type="component" value="Unassembled WGS sequence"/>
</dbReference>
<dbReference type="InterPro" id="IPR021408">
    <property type="entry name" value="DUF3046"/>
</dbReference>
<evidence type="ECO:0000313" key="2">
    <source>
        <dbReference type="Proteomes" id="UP000321379"/>
    </source>
</evidence>